<evidence type="ECO:0000256" key="1">
    <source>
        <dbReference type="ARBA" id="ARBA00004167"/>
    </source>
</evidence>
<dbReference type="GO" id="GO:0038094">
    <property type="term" value="P:Fc-gamma receptor signaling pathway"/>
    <property type="evidence" value="ECO:0007669"/>
    <property type="project" value="Ensembl"/>
</dbReference>
<dbReference type="HOGENOM" id="CLU_049894_7_5_1"/>
<dbReference type="GO" id="GO:0030246">
    <property type="term" value="F:carbohydrate binding"/>
    <property type="evidence" value="ECO:0007669"/>
    <property type="project" value="UniProtKB-KW"/>
</dbReference>
<comment type="subcellular location">
    <subcellularLocation>
        <location evidence="1">Membrane</location>
        <topology evidence="1">Single-pass membrane protein</topology>
    </subcellularLocation>
</comment>
<dbReference type="GO" id="GO:0002292">
    <property type="term" value="P:T cell differentiation involved in immune response"/>
    <property type="evidence" value="ECO:0007669"/>
    <property type="project" value="Ensembl"/>
</dbReference>
<dbReference type="GO" id="GO:0042742">
    <property type="term" value="P:defense response to bacterium"/>
    <property type="evidence" value="ECO:0007669"/>
    <property type="project" value="Ensembl"/>
</dbReference>
<dbReference type="AlphaFoldDB" id="H0WHL2"/>
<dbReference type="GO" id="GO:0051861">
    <property type="term" value="F:glycolipid binding"/>
    <property type="evidence" value="ECO:0007669"/>
    <property type="project" value="Ensembl"/>
</dbReference>
<sequence length="211" mass="24453">MVEKKRKRERKNRGCFSSPVFLWTIAGISILFLSACFITRCVVTYNIFQICDKKKFQLPENLTELSCDNDGSGSVKSCCPVNWKHFQSSCYFFSTNTLTWALSVKNCSAMSAHLVIINSLEEQEFLFHMKPRKREFHIGLTDQLVERQWRWVDGTPLIESLSFWDVGEPNNLATVEDCATIRDSSNPRKNWNDVPCFLNMFRICEMPAEIL</sequence>
<dbReference type="FunCoup" id="H0WHL2">
    <property type="interactions" value="259"/>
</dbReference>
<dbReference type="InterPro" id="IPR050111">
    <property type="entry name" value="C-type_lectin/snaclec_domain"/>
</dbReference>
<dbReference type="GO" id="GO:0002221">
    <property type="term" value="P:pattern recognition receptor signaling pathway"/>
    <property type="evidence" value="ECO:0007669"/>
    <property type="project" value="Ensembl"/>
</dbReference>
<dbReference type="GO" id="GO:0005509">
    <property type="term" value="F:calcium ion binding"/>
    <property type="evidence" value="ECO:0007669"/>
    <property type="project" value="Ensembl"/>
</dbReference>
<dbReference type="GO" id="GO:0030670">
    <property type="term" value="C:phagocytic vesicle membrane"/>
    <property type="evidence" value="ECO:0007669"/>
    <property type="project" value="Ensembl"/>
</dbReference>
<dbReference type="Proteomes" id="UP000005225">
    <property type="component" value="Unassembled WGS sequence"/>
</dbReference>
<keyword evidence="2 5" id="KW-0812">Transmembrane</keyword>
<dbReference type="Ensembl" id="ENSOGAT00000000965.2">
    <property type="protein sequence ID" value="ENSOGAP00000000863.2"/>
    <property type="gene ID" value="ENSOGAG00000000965.2"/>
</dbReference>
<evidence type="ECO:0000256" key="5">
    <source>
        <dbReference type="SAM" id="Phobius"/>
    </source>
</evidence>
<dbReference type="OMA" id="CPLNWEH"/>
<evidence type="ECO:0000259" key="6">
    <source>
        <dbReference type="PROSITE" id="PS50041"/>
    </source>
</evidence>
<keyword evidence="5" id="KW-0472">Membrane</keyword>
<dbReference type="InterPro" id="IPR016186">
    <property type="entry name" value="C-type_lectin-like/link_sf"/>
</dbReference>
<dbReference type="PROSITE" id="PS50041">
    <property type="entry name" value="C_TYPE_LECTIN_2"/>
    <property type="match status" value="1"/>
</dbReference>
<dbReference type="GO" id="GO:0038187">
    <property type="term" value="F:pattern recognition receptor activity"/>
    <property type="evidence" value="ECO:0007669"/>
    <property type="project" value="Ensembl"/>
</dbReference>
<dbReference type="GO" id="GO:0061760">
    <property type="term" value="P:antifungal innate immune response"/>
    <property type="evidence" value="ECO:0007669"/>
    <property type="project" value="Ensembl"/>
</dbReference>
<keyword evidence="8" id="KW-1185">Reference proteome</keyword>
<dbReference type="InParanoid" id="H0WHL2"/>
<keyword evidence="3" id="KW-0430">Lectin</keyword>
<proteinExistence type="predicted"/>
<evidence type="ECO:0000256" key="2">
    <source>
        <dbReference type="ARBA" id="ARBA00022692"/>
    </source>
</evidence>
<dbReference type="PANTHER" id="PTHR22803">
    <property type="entry name" value="MANNOSE, PHOSPHOLIPASE, LECTIN RECEPTOR RELATED"/>
    <property type="match status" value="1"/>
</dbReference>
<organism evidence="7 8">
    <name type="scientific">Otolemur garnettii</name>
    <name type="common">Small-eared galago</name>
    <name type="synonym">Garnett's greater bushbaby</name>
    <dbReference type="NCBI Taxonomy" id="30611"/>
    <lineage>
        <taxon>Eukaryota</taxon>
        <taxon>Metazoa</taxon>
        <taxon>Chordata</taxon>
        <taxon>Craniata</taxon>
        <taxon>Vertebrata</taxon>
        <taxon>Euteleostomi</taxon>
        <taxon>Mammalia</taxon>
        <taxon>Eutheria</taxon>
        <taxon>Euarchontoglires</taxon>
        <taxon>Primates</taxon>
        <taxon>Strepsirrhini</taxon>
        <taxon>Lorisiformes</taxon>
        <taxon>Galagidae</taxon>
        <taxon>Otolemur</taxon>
    </lineage>
</organism>
<dbReference type="GeneTree" id="ENSGT00940000160666"/>
<reference evidence="8" key="1">
    <citation type="submission" date="2011-03" db="EMBL/GenBank/DDBJ databases">
        <title>Version 3 of the genome sequence of Otolemur garnettii (Bushbaby).</title>
        <authorList>
            <consortium name="The Broad Institute Genome Sequencing Platform"/>
            <person name="Di Palma F."/>
            <person name="Johnson J."/>
            <person name="Lander E.S."/>
            <person name="Lindblad-Toh K."/>
            <person name="Jaffe D.B."/>
            <person name="Gnerre S."/>
            <person name="MacCallum I."/>
            <person name="Przybylski D."/>
            <person name="Ribeiro F.J."/>
            <person name="Burton J.N."/>
            <person name="Walker B.J."/>
            <person name="Sharpe T."/>
            <person name="Hall G."/>
        </authorList>
    </citation>
    <scope>NUCLEOTIDE SEQUENCE [LARGE SCALE GENOMIC DNA]</scope>
</reference>
<dbReference type="EMBL" id="AAQR03127723">
    <property type="status" value="NOT_ANNOTATED_CDS"/>
    <property type="molecule type" value="Genomic_DNA"/>
</dbReference>
<dbReference type="InterPro" id="IPR033989">
    <property type="entry name" value="CD209-like_CTLD"/>
</dbReference>
<dbReference type="SMART" id="SM00034">
    <property type="entry name" value="CLECT"/>
    <property type="match status" value="1"/>
</dbReference>
<keyword evidence="4 5" id="KW-1133">Transmembrane helix</keyword>
<evidence type="ECO:0000313" key="8">
    <source>
        <dbReference type="Proteomes" id="UP000005225"/>
    </source>
</evidence>
<evidence type="ECO:0000256" key="3">
    <source>
        <dbReference type="ARBA" id="ARBA00022734"/>
    </source>
</evidence>
<dbReference type="eggNOG" id="KOG4297">
    <property type="taxonomic scope" value="Eukaryota"/>
</dbReference>
<dbReference type="Pfam" id="PF00059">
    <property type="entry name" value="Lectin_C"/>
    <property type="match status" value="1"/>
</dbReference>
<dbReference type="InterPro" id="IPR001304">
    <property type="entry name" value="C-type_lectin-like"/>
</dbReference>
<dbReference type="SUPFAM" id="SSF56436">
    <property type="entry name" value="C-type lectin-like"/>
    <property type="match status" value="1"/>
</dbReference>
<evidence type="ECO:0000313" key="7">
    <source>
        <dbReference type="Ensembl" id="ENSOGAP00000000863.2"/>
    </source>
</evidence>
<feature type="transmembrane region" description="Helical" evidence="5">
    <location>
        <begin position="20"/>
        <end position="48"/>
    </location>
</feature>
<reference evidence="7" key="3">
    <citation type="submission" date="2025-09" db="UniProtKB">
        <authorList>
            <consortium name="Ensembl"/>
        </authorList>
    </citation>
    <scope>IDENTIFICATION</scope>
</reference>
<dbReference type="Gene3D" id="3.10.100.10">
    <property type="entry name" value="Mannose-Binding Protein A, subunit A"/>
    <property type="match status" value="1"/>
</dbReference>
<protein>
    <submittedName>
        <fullName evidence="7">C-type lectin domain family 4 member E</fullName>
    </submittedName>
</protein>
<dbReference type="InterPro" id="IPR016187">
    <property type="entry name" value="CTDL_fold"/>
</dbReference>
<feature type="domain" description="C-type lectin" evidence="6">
    <location>
        <begin position="86"/>
        <end position="205"/>
    </location>
</feature>
<dbReference type="CDD" id="cd03590">
    <property type="entry name" value="CLECT_DC-SIGN_like"/>
    <property type="match status" value="1"/>
</dbReference>
<name>H0WHL2_OTOGA</name>
<accession>H0WHL2</accession>
<reference evidence="7" key="2">
    <citation type="submission" date="2025-08" db="UniProtKB">
        <authorList>
            <consortium name="Ensembl"/>
        </authorList>
    </citation>
    <scope>IDENTIFICATION</scope>
</reference>
<dbReference type="GO" id="GO:0001819">
    <property type="term" value="P:positive regulation of cytokine production"/>
    <property type="evidence" value="ECO:0007669"/>
    <property type="project" value="Ensembl"/>
</dbReference>
<dbReference type="GO" id="GO:0005886">
    <property type="term" value="C:plasma membrane"/>
    <property type="evidence" value="ECO:0007669"/>
    <property type="project" value="Ensembl"/>
</dbReference>
<dbReference type="STRING" id="30611.ENSOGAP00000000863"/>
<evidence type="ECO:0000256" key="4">
    <source>
        <dbReference type="ARBA" id="ARBA00022989"/>
    </source>
</evidence>